<dbReference type="EMBL" id="OV121137">
    <property type="protein sequence ID" value="CAH0559354.1"/>
    <property type="molecule type" value="Genomic_DNA"/>
</dbReference>
<proteinExistence type="predicted"/>
<evidence type="ECO:0000313" key="1">
    <source>
        <dbReference type="EMBL" id="CAH0559354.1"/>
    </source>
</evidence>
<dbReference type="OrthoDB" id="6762836at2759"/>
<evidence type="ECO:0000313" key="2">
    <source>
        <dbReference type="Proteomes" id="UP001154078"/>
    </source>
</evidence>
<keyword evidence="2" id="KW-1185">Reference proteome</keyword>
<name>A0A9P0B994_BRAAE</name>
<dbReference type="PANTHER" id="PTHR46601">
    <property type="entry name" value="ULP_PROTEASE DOMAIN-CONTAINING PROTEIN"/>
    <property type="match status" value="1"/>
</dbReference>
<gene>
    <name evidence="1" type="ORF">MELIAE_LOCUS9456</name>
</gene>
<dbReference type="PANTHER" id="PTHR46601:SF1">
    <property type="entry name" value="ADF-H DOMAIN-CONTAINING PROTEIN"/>
    <property type="match status" value="1"/>
</dbReference>
<dbReference type="Proteomes" id="UP001154078">
    <property type="component" value="Chromosome 6"/>
</dbReference>
<accession>A0A9P0B994</accession>
<reference evidence="1" key="1">
    <citation type="submission" date="2021-12" db="EMBL/GenBank/DDBJ databases">
        <authorList>
            <person name="King R."/>
        </authorList>
    </citation>
    <scope>NUCLEOTIDE SEQUENCE</scope>
</reference>
<protein>
    <submittedName>
        <fullName evidence="1">Uncharacterized protein</fullName>
    </submittedName>
</protein>
<sequence length="191" mass="20949">MDFSENYVLKYASEIEASHFGASKKQISLHTSVVYYGGNIKPVSRHDPAAICAHLNLLVGKIKNNVPNLKTIHFASDGPSTQYRNKSMFYLASSYLSKVLNVENMFWHFSEAGHGKGAPDGVGGSLKRSADGLVGRGTDLSSLEVLVIKLKEACKGINILKIADEEFLEMDKFASNDLPSFKGTLKIHQKT</sequence>
<organism evidence="1 2">
    <name type="scientific">Brassicogethes aeneus</name>
    <name type="common">Rape pollen beetle</name>
    <name type="synonym">Meligethes aeneus</name>
    <dbReference type="NCBI Taxonomy" id="1431903"/>
    <lineage>
        <taxon>Eukaryota</taxon>
        <taxon>Metazoa</taxon>
        <taxon>Ecdysozoa</taxon>
        <taxon>Arthropoda</taxon>
        <taxon>Hexapoda</taxon>
        <taxon>Insecta</taxon>
        <taxon>Pterygota</taxon>
        <taxon>Neoptera</taxon>
        <taxon>Endopterygota</taxon>
        <taxon>Coleoptera</taxon>
        <taxon>Polyphaga</taxon>
        <taxon>Cucujiformia</taxon>
        <taxon>Nitidulidae</taxon>
        <taxon>Meligethinae</taxon>
        <taxon>Brassicogethes</taxon>
    </lineage>
</organism>
<dbReference type="AlphaFoldDB" id="A0A9P0B994"/>